<name>C0VZ89_9ACTO</name>
<sequence>MCYPVTCPKCNKTTWQGCGEHIDSVKAVVAPEDWCTCPR</sequence>
<organism evidence="1 2">
    <name type="scientific">Gleimia coleocanis DSM 15436</name>
    <dbReference type="NCBI Taxonomy" id="525245"/>
    <lineage>
        <taxon>Bacteria</taxon>
        <taxon>Bacillati</taxon>
        <taxon>Actinomycetota</taxon>
        <taxon>Actinomycetes</taxon>
        <taxon>Actinomycetales</taxon>
        <taxon>Actinomycetaceae</taxon>
        <taxon>Gleimia</taxon>
    </lineage>
</organism>
<evidence type="ECO:0000313" key="2">
    <source>
        <dbReference type="Proteomes" id="UP000010301"/>
    </source>
</evidence>
<dbReference type="PANTHER" id="PTHR34724:SF2">
    <property type="entry name" value="OS12G0596101 PROTEIN"/>
    <property type="match status" value="1"/>
</dbReference>
<protein>
    <submittedName>
        <fullName evidence="1">Uncharacterized protein</fullName>
    </submittedName>
</protein>
<accession>C0VZ89</accession>
<gene>
    <name evidence="1" type="ORF">HMPREF0044_0479</name>
</gene>
<dbReference type="HOGENOM" id="CLU_175850_2_1_11"/>
<dbReference type="STRING" id="525245.HMPREF0044_0479"/>
<dbReference type="EMBL" id="ACFG01000006">
    <property type="protein sequence ID" value="EEH64190.1"/>
    <property type="molecule type" value="Genomic_DNA"/>
</dbReference>
<proteinExistence type="predicted"/>
<keyword evidence="2" id="KW-1185">Reference proteome</keyword>
<evidence type="ECO:0000313" key="1">
    <source>
        <dbReference type="EMBL" id="EEH64190.1"/>
    </source>
</evidence>
<dbReference type="PANTHER" id="PTHR34724">
    <property type="entry name" value="OS12G0596101 PROTEIN"/>
    <property type="match status" value="1"/>
</dbReference>
<comment type="caution">
    <text evidence="1">The sequence shown here is derived from an EMBL/GenBank/DDBJ whole genome shotgun (WGS) entry which is preliminary data.</text>
</comment>
<dbReference type="Proteomes" id="UP000010301">
    <property type="component" value="Unassembled WGS sequence"/>
</dbReference>
<dbReference type="AlphaFoldDB" id="C0VZ89"/>
<reference evidence="1 2" key="1">
    <citation type="submission" date="2009-01" db="EMBL/GenBank/DDBJ databases">
        <authorList>
            <person name="Qin X."/>
            <person name="Bachman B."/>
            <person name="Battles P."/>
            <person name="Bell A."/>
            <person name="Bess C."/>
            <person name="Bickham C."/>
            <person name="Chaboub L."/>
            <person name="Chen D."/>
            <person name="Coyle M."/>
            <person name="Deiros D.R."/>
            <person name="Dinh H."/>
            <person name="Forbes L."/>
            <person name="Fowler G."/>
            <person name="Francisco L."/>
            <person name="Fu Q."/>
            <person name="Gubbala S."/>
            <person name="Hale W."/>
            <person name="Han Y."/>
            <person name="Hemphill L."/>
            <person name="Highlander S.K."/>
            <person name="Hirani K."/>
            <person name="Hogues M."/>
            <person name="Jackson L."/>
            <person name="Jakkamsetti A."/>
            <person name="Javaid M."/>
            <person name="Jiang H."/>
            <person name="Korchina V."/>
            <person name="Kovar C."/>
            <person name="Lara F."/>
            <person name="Lee S."/>
            <person name="Mata R."/>
            <person name="Mathew T."/>
            <person name="Moen C."/>
            <person name="Morales K."/>
            <person name="Munidasa M."/>
            <person name="Nazareth L."/>
            <person name="Ngo R."/>
            <person name="Nguyen L."/>
            <person name="Okwuonu G."/>
            <person name="Ongeri F."/>
            <person name="Patil S."/>
            <person name="Petrosino J."/>
            <person name="Pham C."/>
            <person name="Pham P."/>
            <person name="Pu L.-L."/>
            <person name="Puazo M."/>
            <person name="Raj R."/>
            <person name="Reid J."/>
            <person name="Rouhana J."/>
            <person name="Saada N."/>
            <person name="Shang Y."/>
            <person name="Simmons D."/>
            <person name="Thornton R."/>
            <person name="Warren J."/>
            <person name="Weissenberger G."/>
            <person name="Zhang J."/>
            <person name="Zhang L."/>
            <person name="Zhou C."/>
            <person name="Zhu D."/>
            <person name="Muzny D."/>
            <person name="Worley K."/>
            <person name="Gibbs R."/>
        </authorList>
    </citation>
    <scope>NUCLEOTIDE SEQUENCE [LARGE SCALE GENOMIC DNA]</scope>
    <source>
        <strain evidence="1 2">DSM 15436</strain>
    </source>
</reference>